<keyword evidence="1" id="KW-1015">Disulfide bond</keyword>
<dbReference type="PROSITE" id="PS00135">
    <property type="entry name" value="TRYPSIN_SER"/>
    <property type="match status" value="1"/>
</dbReference>
<evidence type="ECO:0000313" key="7">
    <source>
        <dbReference type="EMBL" id="JAS22822.1"/>
    </source>
</evidence>
<dbReference type="SMART" id="SM00020">
    <property type="entry name" value="Tryp_SPc"/>
    <property type="match status" value="1"/>
</dbReference>
<dbReference type="GO" id="GO:0004252">
    <property type="term" value="F:serine-type endopeptidase activity"/>
    <property type="evidence" value="ECO:0007669"/>
    <property type="project" value="InterPro"/>
</dbReference>
<keyword evidence="4" id="KW-0812">Transmembrane</keyword>
<dbReference type="PROSITE" id="PS00134">
    <property type="entry name" value="TRYPSIN_HIS"/>
    <property type="match status" value="1"/>
</dbReference>
<proteinExistence type="inferred from homology"/>
<dbReference type="InterPro" id="IPR001254">
    <property type="entry name" value="Trypsin_dom"/>
</dbReference>
<keyword evidence="4" id="KW-1133">Transmembrane helix</keyword>
<evidence type="ECO:0000259" key="5">
    <source>
        <dbReference type="PROSITE" id="PS50240"/>
    </source>
</evidence>
<feature type="domain" description="Peptidase S1" evidence="5">
    <location>
        <begin position="68"/>
        <end position="342"/>
    </location>
</feature>
<dbReference type="EMBL" id="GEDC01014476">
    <property type="protein sequence ID" value="JAS22822.1"/>
    <property type="molecule type" value="Transcribed_RNA"/>
</dbReference>
<dbReference type="Pfam" id="PF00089">
    <property type="entry name" value="Trypsin"/>
    <property type="match status" value="1"/>
</dbReference>
<keyword evidence="4" id="KW-0472">Membrane</keyword>
<evidence type="ECO:0000256" key="3">
    <source>
        <dbReference type="RuleBase" id="RU363034"/>
    </source>
</evidence>
<dbReference type="PRINTS" id="PR00722">
    <property type="entry name" value="CHYMOTRYPSIN"/>
</dbReference>
<dbReference type="InterPro" id="IPR033116">
    <property type="entry name" value="TRYPSIN_SER"/>
</dbReference>
<dbReference type="CDD" id="cd00190">
    <property type="entry name" value="Tryp_SPc"/>
    <property type="match status" value="1"/>
</dbReference>
<organism evidence="7">
    <name type="scientific">Clastoptera arizonana</name>
    <name type="common">Arizona spittle bug</name>
    <dbReference type="NCBI Taxonomy" id="38151"/>
    <lineage>
        <taxon>Eukaryota</taxon>
        <taxon>Metazoa</taxon>
        <taxon>Ecdysozoa</taxon>
        <taxon>Arthropoda</taxon>
        <taxon>Hexapoda</taxon>
        <taxon>Insecta</taxon>
        <taxon>Pterygota</taxon>
        <taxon>Neoptera</taxon>
        <taxon>Paraneoptera</taxon>
        <taxon>Hemiptera</taxon>
        <taxon>Auchenorrhyncha</taxon>
        <taxon>Cercopoidea</taxon>
        <taxon>Clastopteridae</taxon>
        <taxon>Clastoptera</taxon>
    </lineage>
</organism>
<dbReference type="SUPFAM" id="SSF50494">
    <property type="entry name" value="Trypsin-like serine proteases"/>
    <property type="match status" value="1"/>
</dbReference>
<keyword evidence="3" id="KW-0645">Protease</keyword>
<protein>
    <recommendedName>
        <fullName evidence="5">Peptidase S1 domain-containing protein</fullName>
    </recommendedName>
</protein>
<gene>
    <name evidence="6" type="ORF">g.23917</name>
    <name evidence="7" type="ORF">g.23920</name>
</gene>
<keyword evidence="3" id="KW-0378">Hydrolase</keyword>
<dbReference type="InterPro" id="IPR018114">
    <property type="entry name" value="TRYPSIN_HIS"/>
</dbReference>
<evidence type="ECO:0000256" key="2">
    <source>
        <dbReference type="ARBA" id="ARBA00024195"/>
    </source>
</evidence>
<keyword evidence="3" id="KW-0720">Serine protease</keyword>
<dbReference type="InterPro" id="IPR009003">
    <property type="entry name" value="Peptidase_S1_PA"/>
</dbReference>
<evidence type="ECO:0000313" key="6">
    <source>
        <dbReference type="EMBL" id="JAS07470.1"/>
    </source>
</evidence>
<dbReference type="EMBL" id="GEDC01029828">
    <property type="protein sequence ID" value="JAS07470.1"/>
    <property type="molecule type" value="Transcribed_RNA"/>
</dbReference>
<dbReference type="AlphaFoldDB" id="A0A1B6DB04"/>
<dbReference type="InterPro" id="IPR051487">
    <property type="entry name" value="Ser/Thr_Proteases_Immune/Dev"/>
</dbReference>
<dbReference type="InterPro" id="IPR001314">
    <property type="entry name" value="Peptidase_S1A"/>
</dbReference>
<dbReference type="InterPro" id="IPR043504">
    <property type="entry name" value="Peptidase_S1_PA_chymotrypsin"/>
</dbReference>
<sequence>MTSFVKIIYLVVLTAIVILAFEKKQYNGYSERSEIFQCYNESINSVFYSKRILKNFSMKTKSFGQRRVFGGTNVKKIESYPFMAFLVIHKNIKNNNYHMSTRDAHCGATILSPLHVLTAAHCAVTCVTWECNNDLCSKCETKSPNRFEVLVGDVIPKFAKFISRVKKVMIHPKFQFSDRNERCIYNNDLAILQLIKPLPLSSKIQKAVLPHKVWHRFHNCKILGWGSTSNPDYSPPCGRILQMAPMNQIDTTTCLKYLKISNSDATPYRNFGLCNNNSICLYDKKRVKGICYGDSGSPLICNGELAGVVSWSPDRGKCLIPYSPNVFSRVDLSMRWIKKVLKK</sequence>
<feature type="transmembrane region" description="Helical" evidence="4">
    <location>
        <begin position="6"/>
        <end position="22"/>
    </location>
</feature>
<dbReference type="PROSITE" id="PS50240">
    <property type="entry name" value="TRYPSIN_DOM"/>
    <property type="match status" value="1"/>
</dbReference>
<accession>A0A1B6DB04</accession>
<reference evidence="7" key="1">
    <citation type="submission" date="2015-12" db="EMBL/GenBank/DDBJ databases">
        <title>De novo transcriptome assembly of four potential Pierce s Disease insect vectors from Arizona vineyards.</title>
        <authorList>
            <person name="Tassone E.E."/>
        </authorList>
    </citation>
    <scope>NUCLEOTIDE SEQUENCE</scope>
</reference>
<evidence type="ECO:0000256" key="4">
    <source>
        <dbReference type="SAM" id="Phobius"/>
    </source>
</evidence>
<dbReference type="PANTHER" id="PTHR24256">
    <property type="entry name" value="TRYPTASE-RELATED"/>
    <property type="match status" value="1"/>
</dbReference>
<dbReference type="GO" id="GO:0006508">
    <property type="term" value="P:proteolysis"/>
    <property type="evidence" value="ECO:0007669"/>
    <property type="project" value="UniProtKB-KW"/>
</dbReference>
<evidence type="ECO:0000256" key="1">
    <source>
        <dbReference type="ARBA" id="ARBA00023157"/>
    </source>
</evidence>
<name>A0A1B6DB04_9HEMI</name>
<comment type="similarity">
    <text evidence="2">Belongs to the peptidase S1 family. CLIP subfamily.</text>
</comment>
<dbReference type="Gene3D" id="2.40.10.10">
    <property type="entry name" value="Trypsin-like serine proteases"/>
    <property type="match status" value="1"/>
</dbReference>